<reference evidence="2 3" key="1">
    <citation type="submission" date="2019-12" db="EMBL/GenBank/DDBJ databases">
        <authorList>
            <person name="Alioto T."/>
            <person name="Alioto T."/>
            <person name="Gomez Garrido J."/>
        </authorList>
    </citation>
    <scope>NUCLEOTIDE SEQUENCE [LARGE SCALE GENOMIC DNA]</scope>
</reference>
<dbReference type="PANTHER" id="PTHR36362:SF3">
    <property type="entry name" value="PROTEIN HOOK HOMOLOG 3-LIKE"/>
    <property type="match status" value="1"/>
</dbReference>
<dbReference type="AlphaFoldDB" id="A0A8S0R1X5"/>
<proteinExistence type="predicted"/>
<dbReference type="EMBL" id="CACTIH010002048">
    <property type="protein sequence ID" value="CAA2972323.1"/>
    <property type="molecule type" value="Genomic_DNA"/>
</dbReference>
<evidence type="ECO:0000313" key="3">
    <source>
        <dbReference type="Proteomes" id="UP000594638"/>
    </source>
</evidence>
<organism evidence="2 3">
    <name type="scientific">Olea europaea subsp. europaea</name>
    <dbReference type="NCBI Taxonomy" id="158383"/>
    <lineage>
        <taxon>Eukaryota</taxon>
        <taxon>Viridiplantae</taxon>
        <taxon>Streptophyta</taxon>
        <taxon>Embryophyta</taxon>
        <taxon>Tracheophyta</taxon>
        <taxon>Spermatophyta</taxon>
        <taxon>Magnoliopsida</taxon>
        <taxon>eudicotyledons</taxon>
        <taxon>Gunneridae</taxon>
        <taxon>Pentapetalae</taxon>
        <taxon>asterids</taxon>
        <taxon>lamiids</taxon>
        <taxon>Lamiales</taxon>
        <taxon>Oleaceae</taxon>
        <taxon>Oleeae</taxon>
        <taxon>Olea</taxon>
    </lineage>
</organism>
<dbReference type="GO" id="GO:0012505">
    <property type="term" value="C:endomembrane system"/>
    <property type="evidence" value="ECO:0007669"/>
    <property type="project" value="TreeGrafter"/>
</dbReference>
<protein>
    <submittedName>
        <fullName evidence="2">Kinesin KIN-7O</fullName>
    </submittedName>
</protein>
<dbReference type="PANTHER" id="PTHR36362">
    <property type="entry name" value="DNA-DIRECTED RNA POLYMERASE SUBUNIT BETA"/>
    <property type="match status" value="1"/>
</dbReference>
<evidence type="ECO:0000256" key="1">
    <source>
        <dbReference type="SAM" id="Coils"/>
    </source>
</evidence>
<keyword evidence="3" id="KW-1185">Reference proteome</keyword>
<feature type="coiled-coil region" evidence="1">
    <location>
        <begin position="28"/>
        <end position="118"/>
    </location>
</feature>
<gene>
    <name evidence="2" type="ORF">OLEA9_A042402</name>
</gene>
<keyword evidence="1" id="KW-0175">Coiled coil</keyword>
<name>A0A8S0R1X5_OLEEU</name>
<dbReference type="OrthoDB" id="3176171at2759"/>
<comment type="caution">
    <text evidence="2">The sequence shown here is derived from an EMBL/GenBank/DDBJ whole genome shotgun (WGS) entry which is preliminary data.</text>
</comment>
<accession>A0A8S0R1X5</accession>
<dbReference type="Gramene" id="OE9A042402T1">
    <property type="protein sequence ID" value="OE9A042402C1"/>
    <property type="gene ID" value="OE9A042402"/>
</dbReference>
<dbReference type="Proteomes" id="UP000594638">
    <property type="component" value="Unassembled WGS sequence"/>
</dbReference>
<evidence type="ECO:0000313" key="2">
    <source>
        <dbReference type="EMBL" id="CAA2972323.1"/>
    </source>
</evidence>
<sequence length="155" mass="17405">MELINHAVTNEFSDLYLCRRAVSVEEDYKRLEVLAFEMEATIASLEEQLSIAHGDKDVATLRSESLASDLKELSDELNDTKSKLSTLKEEVSALSTTLNESELQRQKVESSLTSLIEEKEELSMVLKMNSAVLQIPIAFVWIPGFYPFILVTATC</sequence>